<organism evidence="2 3">
    <name type="scientific">Aspergillus violaceofuscus (strain CBS 115571)</name>
    <dbReference type="NCBI Taxonomy" id="1450538"/>
    <lineage>
        <taxon>Eukaryota</taxon>
        <taxon>Fungi</taxon>
        <taxon>Dikarya</taxon>
        <taxon>Ascomycota</taxon>
        <taxon>Pezizomycotina</taxon>
        <taxon>Eurotiomycetes</taxon>
        <taxon>Eurotiomycetidae</taxon>
        <taxon>Eurotiales</taxon>
        <taxon>Aspergillaceae</taxon>
        <taxon>Aspergillus</taxon>
    </lineage>
</organism>
<evidence type="ECO:0000313" key="3">
    <source>
        <dbReference type="Proteomes" id="UP000249829"/>
    </source>
</evidence>
<sequence>MAAVHSPEQTEARDYVAISLLILSLATQLAHLLFTGSIDGHHLPFVLLLALTLLVAWVGSVIVFGSNLASRDRPFIFALVAVNFVLSYLKARQPDASAVAFFSCMLWSFRLGMNFGIFLGSKD</sequence>
<name>A0A2V5I6G4_ASPV1</name>
<accession>A0A2V5I6G4</accession>
<proteinExistence type="predicted"/>
<feature type="transmembrane region" description="Helical" evidence="1">
    <location>
        <begin position="15"/>
        <end position="34"/>
    </location>
</feature>
<keyword evidence="3" id="KW-1185">Reference proteome</keyword>
<dbReference type="AlphaFoldDB" id="A0A2V5I6G4"/>
<evidence type="ECO:0000256" key="1">
    <source>
        <dbReference type="SAM" id="Phobius"/>
    </source>
</evidence>
<reference evidence="2 3" key="1">
    <citation type="submission" date="2018-02" db="EMBL/GenBank/DDBJ databases">
        <title>The genomes of Aspergillus section Nigri reveals drivers in fungal speciation.</title>
        <authorList>
            <consortium name="DOE Joint Genome Institute"/>
            <person name="Vesth T.C."/>
            <person name="Nybo J."/>
            <person name="Theobald S."/>
            <person name="Brandl J."/>
            <person name="Frisvad J.C."/>
            <person name="Nielsen K.F."/>
            <person name="Lyhne E.K."/>
            <person name="Kogle M.E."/>
            <person name="Kuo A."/>
            <person name="Riley R."/>
            <person name="Clum A."/>
            <person name="Nolan M."/>
            <person name="Lipzen A."/>
            <person name="Salamov A."/>
            <person name="Henrissat B."/>
            <person name="Wiebenga A."/>
            <person name="De vries R.P."/>
            <person name="Grigoriev I.V."/>
            <person name="Mortensen U.H."/>
            <person name="Andersen M.R."/>
            <person name="Baker S.E."/>
        </authorList>
    </citation>
    <scope>NUCLEOTIDE SEQUENCE [LARGE SCALE GENOMIC DNA]</scope>
    <source>
        <strain evidence="2 3">CBS 115571</strain>
    </source>
</reference>
<keyword evidence="1" id="KW-1133">Transmembrane helix</keyword>
<protein>
    <submittedName>
        <fullName evidence="2">Uncharacterized protein</fullName>
    </submittedName>
</protein>
<feature type="transmembrane region" description="Helical" evidence="1">
    <location>
        <begin position="98"/>
        <end position="119"/>
    </location>
</feature>
<feature type="transmembrane region" description="Helical" evidence="1">
    <location>
        <begin position="75"/>
        <end position="91"/>
    </location>
</feature>
<dbReference type="EMBL" id="KZ825103">
    <property type="protein sequence ID" value="PYI24090.1"/>
    <property type="molecule type" value="Genomic_DNA"/>
</dbReference>
<keyword evidence="1" id="KW-0472">Membrane</keyword>
<feature type="transmembrane region" description="Helical" evidence="1">
    <location>
        <begin position="46"/>
        <end position="69"/>
    </location>
</feature>
<dbReference type="Proteomes" id="UP000249829">
    <property type="component" value="Unassembled WGS sequence"/>
</dbReference>
<gene>
    <name evidence="2" type="ORF">BO99DRAFT_428355</name>
</gene>
<evidence type="ECO:0000313" key="2">
    <source>
        <dbReference type="EMBL" id="PYI24090.1"/>
    </source>
</evidence>
<keyword evidence="1" id="KW-0812">Transmembrane</keyword>